<evidence type="ECO:0000313" key="3">
    <source>
        <dbReference type="Proteomes" id="UP000281738"/>
    </source>
</evidence>
<feature type="domain" description="Aminoglycoside phosphotransferase" evidence="1">
    <location>
        <begin position="88"/>
        <end position="240"/>
    </location>
</feature>
<dbReference type="OrthoDB" id="4577657at2"/>
<dbReference type="Pfam" id="PF01636">
    <property type="entry name" value="APH"/>
    <property type="match status" value="1"/>
</dbReference>
<accession>A0A3N2CSX9</accession>
<dbReference type="InterPro" id="IPR011009">
    <property type="entry name" value="Kinase-like_dom_sf"/>
</dbReference>
<dbReference type="AlphaFoldDB" id="A0A3N2CSX9"/>
<evidence type="ECO:0000259" key="1">
    <source>
        <dbReference type="Pfam" id="PF01636"/>
    </source>
</evidence>
<dbReference type="RefSeq" id="WP_123389664.1">
    <property type="nucleotide sequence ID" value="NZ_RKHO01000001.1"/>
</dbReference>
<dbReference type="EMBL" id="RKHO01000001">
    <property type="protein sequence ID" value="ROR90526.1"/>
    <property type="molecule type" value="Genomic_DNA"/>
</dbReference>
<name>A0A3N2CSX9_9ACTN</name>
<keyword evidence="3" id="KW-1185">Reference proteome</keyword>
<organism evidence="2 3">
    <name type="scientific">Nocardioides aurantiacus</name>
    <dbReference type="NCBI Taxonomy" id="86796"/>
    <lineage>
        <taxon>Bacteria</taxon>
        <taxon>Bacillati</taxon>
        <taxon>Actinomycetota</taxon>
        <taxon>Actinomycetes</taxon>
        <taxon>Propionibacteriales</taxon>
        <taxon>Nocardioidaceae</taxon>
        <taxon>Nocardioides</taxon>
    </lineage>
</organism>
<proteinExistence type="predicted"/>
<protein>
    <recommendedName>
        <fullName evidence="1">Aminoglycoside phosphotransferase domain-containing protein</fullName>
    </recommendedName>
</protein>
<reference evidence="2 3" key="1">
    <citation type="submission" date="2018-11" db="EMBL/GenBank/DDBJ databases">
        <title>Sequencing the genomes of 1000 actinobacteria strains.</title>
        <authorList>
            <person name="Klenk H.-P."/>
        </authorList>
    </citation>
    <scope>NUCLEOTIDE SEQUENCE [LARGE SCALE GENOMIC DNA]</scope>
    <source>
        <strain evidence="2 3">DSM 12652</strain>
    </source>
</reference>
<dbReference type="InterPro" id="IPR002575">
    <property type="entry name" value="Aminoglycoside_PTrfase"/>
</dbReference>
<sequence length="319" mass="34111">MFVKQVQCWSRHPAFAFVPPEMRELAAAGLPWRTEPLAYRSDLGARLPEGLAMPRALLVEDLDDLSAAIWLPEVRTRPRPWGLDRYVVAAHLLGRLAASPGVREAAGHVGHGLSVWSYLHGRLAGQVLPALLDDGLWEHPLLAGPFAAVRDGLRGAAHRAEALTAELAAMPLLASHGDACPHNLLTSTGVEGFVLIDYGFFGAAPVGFDLAQLLVGDVQTGRSVEEDVGALAARDEACLAAYVTGLRAEGDDTPADVVRRAHALQLVLYAGLSAVPFEHLGSEPTPDLLVLARRRATLAAYSLDLLDRTEPHDGTHDGP</sequence>
<evidence type="ECO:0000313" key="2">
    <source>
        <dbReference type="EMBL" id="ROR90526.1"/>
    </source>
</evidence>
<dbReference type="SUPFAM" id="SSF56112">
    <property type="entry name" value="Protein kinase-like (PK-like)"/>
    <property type="match status" value="1"/>
</dbReference>
<dbReference type="Proteomes" id="UP000281738">
    <property type="component" value="Unassembled WGS sequence"/>
</dbReference>
<gene>
    <name evidence="2" type="ORF">EDD33_1366</name>
</gene>
<comment type="caution">
    <text evidence="2">The sequence shown here is derived from an EMBL/GenBank/DDBJ whole genome shotgun (WGS) entry which is preliminary data.</text>
</comment>